<evidence type="ECO:0000256" key="8">
    <source>
        <dbReference type="ARBA" id="ARBA00023159"/>
    </source>
</evidence>
<feature type="compositionally biased region" description="Low complexity" evidence="11">
    <location>
        <begin position="248"/>
        <end position="258"/>
    </location>
</feature>
<dbReference type="SMART" id="SM00066">
    <property type="entry name" value="GAL4"/>
    <property type="match status" value="1"/>
</dbReference>
<dbReference type="GO" id="GO:0005634">
    <property type="term" value="C:nucleus"/>
    <property type="evidence" value="ECO:0007669"/>
    <property type="project" value="UniProtKB-SubCell"/>
</dbReference>
<keyword evidence="10" id="KW-0539">Nucleus</keyword>
<dbReference type="InterPro" id="IPR000014">
    <property type="entry name" value="PAS"/>
</dbReference>
<dbReference type="Proteomes" id="UP001306508">
    <property type="component" value="Unassembled WGS sequence"/>
</dbReference>
<dbReference type="PROSITE" id="PS00463">
    <property type="entry name" value="ZN2_CY6_FUNGAL_1"/>
    <property type="match status" value="1"/>
</dbReference>
<keyword evidence="7" id="KW-0238">DNA-binding</keyword>
<evidence type="ECO:0000256" key="5">
    <source>
        <dbReference type="ARBA" id="ARBA00022833"/>
    </source>
</evidence>
<evidence type="ECO:0008006" key="16">
    <source>
        <dbReference type="Google" id="ProtNLM"/>
    </source>
</evidence>
<feature type="compositionally biased region" description="Low complexity" evidence="11">
    <location>
        <begin position="184"/>
        <end position="195"/>
    </location>
</feature>
<keyword evidence="8" id="KW-0010">Activator</keyword>
<dbReference type="GO" id="GO:0009267">
    <property type="term" value="P:cellular response to starvation"/>
    <property type="evidence" value="ECO:0007669"/>
    <property type="project" value="TreeGrafter"/>
</dbReference>
<dbReference type="EMBL" id="JAWIZZ010000071">
    <property type="protein sequence ID" value="KAK5773706.1"/>
    <property type="molecule type" value="Genomic_DNA"/>
</dbReference>
<feature type="domain" description="PAS" evidence="13">
    <location>
        <begin position="490"/>
        <end position="562"/>
    </location>
</feature>
<evidence type="ECO:0000256" key="10">
    <source>
        <dbReference type="ARBA" id="ARBA00023242"/>
    </source>
</evidence>
<feature type="compositionally biased region" description="Basic residues" evidence="11">
    <location>
        <begin position="11"/>
        <end position="21"/>
    </location>
</feature>
<dbReference type="Pfam" id="PF00172">
    <property type="entry name" value="Zn_clus"/>
    <property type="match status" value="1"/>
</dbReference>
<keyword evidence="4" id="KW-0479">Metal-binding</keyword>
<evidence type="ECO:0000256" key="3">
    <source>
        <dbReference type="ARBA" id="ARBA00022432"/>
    </source>
</evidence>
<organism evidence="14 15">
    <name type="scientific">Arxiozyma heterogenica</name>
    <dbReference type="NCBI Taxonomy" id="278026"/>
    <lineage>
        <taxon>Eukaryota</taxon>
        <taxon>Fungi</taxon>
        <taxon>Dikarya</taxon>
        <taxon>Ascomycota</taxon>
        <taxon>Saccharomycotina</taxon>
        <taxon>Saccharomycetes</taxon>
        <taxon>Saccharomycetales</taxon>
        <taxon>Saccharomycetaceae</taxon>
        <taxon>Arxiozyma</taxon>
    </lineage>
</organism>
<evidence type="ECO:0000256" key="6">
    <source>
        <dbReference type="ARBA" id="ARBA00023015"/>
    </source>
</evidence>
<name>A0AAN7VZ92_9SACH</name>
<dbReference type="Gene3D" id="3.30.450.20">
    <property type="entry name" value="PAS domain"/>
    <property type="match status" value="1"/>
</dbReference>
<keyword evidence="6" id="KW-0805">Transcription regulation</keyword>
<dbReference type="Pfam" id="PF24990">
    <property type="entry name" value="PAS_13"/>
    <property type="match status" value="1"/>
</dbReference>
<dbReference type="GO" id="GO:0000977">
    <property type="term" value="F:RNA polymerase II transcription regulatory region sequence-specific DNA binding"/>
    <property type="evidence" value="ECO:0007669"/>
    <property type="project" value="TreeGrafter"/>
</dbReference>
<evidence type="ECO:0000256" key="11">
    <source>
        <dbReference type="SAM" id="MobiDB-lite"/>
    </source>
</evidence>
<proteinExistence type="inferred from homology"/>
<feature type="domain" description="Zn(2)-C6 fungal-type" evidence="12">
    <location>
        <begin position="26"/>
        <end position="57"/>
    </location>
</feature>
<gene>
    <name evidence="14" type="ORF">RI543_005016</name>
</gene>
<comment type="caution">
    <text evidence="14">The sequence shown here is derived from an EMBL/GenBank/DDBJ whole genome shotgun (WGS) entry which is preliminary data.</text>
</comment>
<dbReference type="SMART" id="SM00091">
    <property type="entry name" value="PAS"/>
    <property type="match status" value="1"/>
</dbReference>
<comment type="subcellular location">
    <subcellularLocation>
        <location evidence="1">Nucleus</location>
    </subcellularLocation>
</comment>
<reference evidence="15" key="1">
    <citation type="submission" date="2023-07" db="EMBL/GenBank/DDBJ databases">
        <title>A draft genome of Kazachstania heterogenica Y-27499.</title>
        <authorList>
            <person name="Donic C."/>
            <person name="Kralova J.S."/>
            <person name="Fidel L."/>
            <person name="Ben-Dor S."/>
            <person name="Jung S."/>
        </authorList>
    </citation>
    <scope>NUCLEOTIDE SEQUENCE [LARGE SCALE GENOMIC DNA]</scope>
    <source>
        <strain evidence="15">Y27499</strain>
    </source>
</reference>
<feature type="compositionally biased region" description="Pro residues" evidence="11">
    <location>
        <begin position="196"/>
        <end position="206"/>
    </location>
</feature>
<keyword evidence="3" id="KW-0312">Gluconeogenesis</keyword>
<evidence type="ECO:0000256" key="4">
    <source>
        <dbReference type="ARBA" id="ARBA00022723"/>
    </source>
</evidence>
<dbReference type="CDD" id="cd00130">
    <property type="entry name" value="PAS"/>
    <property type="match status" value="1"/>
</dbReference>
<keyword evidence="9" id="KW-0804">Transcription</keyword>
<feature type="region of interest" description="Disordered" evidence="11">
    <location>
        <begin position="182"/>
        <end position="215"/>
    </location>
</feature>
<dbReference type="GO" id="GO:0006094">
    <property type="term" value="P:gluconeogenesis"/>
    <property type="evidence" value="ECO:0007669"/>
    <property type="project" value="UniProtKB-KW"/>
</dbReference>
<dbReference type="PANTHER" id="PTHR47659:SF1">
    <property type="entry name" value="TRANSCRIPTION ACTIVATOR OF GLUCONEOGENESIS ERT1"/>
    <property type="match status" value="1"/>
</dbReference>
<evidence type="ECO:0000256" key="1">
    <source>
        <dbReference type="ARBA" id="ARBA00004123"/>
    </source>
</evidence>
<keyword evidence="5" id="KW-0862">Zinc</keyword>
<evidence type="ECO:0000256" key="9">
    <source>
        <dbReference type="ARBA" id="ARBA00023163"/>
    </source>
</evidence>
<protein>
    <recommendedName>
        <fullName evidence="16">Transcription activator of gluconeogenesis ERT1</fullName>
    </recommendedName>
</protein>
<evidence type="ECO:0000313" key="14">
    <source>
        <dbReference type="EMBL" id="KAK5773706.1"/>
    </source>
</evidence>
<feature type="compositionally biased region" description="Polar residues" evidence="11">
    <location>
        <begin position="1"/>
        <end position="10"/>
    </location>
</feature>
<dbReference type="InterPro" id="IPR001138">
    <property type="entry name" value="Zn2Cys6_DnaBD"/>
</dbReference>
<dbReference type="PROSITE" id="PS50112">
    <property type="entry name" value="PAS"/>
    <property type="match status" value="1"/>
</dbReference>
<evidence type="ECO:0000256" key="7">
    <source>
        <dbReference type="ARBA" id="ARBA00023125"/>
    </source>
</evidence>
<dbReference type="PANTHER" id="PTHR47659">
    <property type="entry name" value="ZN(II)2CYS6 TRANSCRIPTION FACTOR (EUROFUNG)-RELATED"/>
    <property type="match status" value="1"/>
</dbReference>
<dbReference type="InterPro" id="IPR050335">
    <property type="entry name" value="ERT1_acuK_gluconeogen_tf"/>
</dbReference>
<dbReference type="InterPro" id="IPR035965">
    <property type="entry name" value="PAS-like_dom_sf"/>
</dbReference>
<feature type="region of interest" description="Disordered" evidence="11">
    <location>
        <begin position="1"/>
        <end position="21"/>
    </location>
</feature>
<keyword evidence="15" id="KW-1185">Reference proteome</keyword>
<dbReference type="NCBIfam" id="TIGR00229">
    <property type="entry name" value="sensory_box"/>
    <property type="match status" value="1"/>
</dbReference>
<dbReference type="AlphaFoldDB" id="A0AAN7VZ92"/>
<evidence type="ECO:0000313" key="15">
    <source>
        <dbReference type="Proteomes" id="UP001306508"/>
    </source>
</evidence>
<sequence length="610" mass="69441">MNIGSSVSNNKTHKGKPRRKKNTNVACIHCSRCHLSCDSNRPCRRCIDKGISETCVDAPRKRHKYLLGVPNNILPVAMQNDSTIIPSNRSLLSIKNQSADANVNANSSSSNPLSPMSSYPQYQSQNVAVEKQHFYKPQHIIHKSKFLSNAADVEYSMLSNMIQQDGLFNKIPVDNILYHDPIDNNNNNNNNNNTPTPTPTPTPIPIPTNNKNSINNSSNSTSVSILNILSPRPSEVALLSSAYQQQISSNTSTTSNSSPINENVSIKRSPYKTDPQQTANATMNIINVPTQQYPSVFQNVYSILLGPHSDSILSSKINLFTHHFPLIPVESNPPGNNSLSFKRLIALDPRYKHSHLQKNNKINQIYLNTETTTFPEVATKYLNSNIKNRSRLSFALECNSPEITNIKNNPEWEHSLRYSTPMEIYTMINKPFSHTAGFHHLLMYLRSRFNKKDIIEICRSMAEFRPIFIACSVTLTEEDMIFMEQCYQRTLLEYAKFLEQIGTPTCIWRRNGQISYINEEFEILTGWTREELLNKMTFIVEILDDESVRDYFKTFSSVAYKDFKGSEYMRTCRILSPIKGNIIDCRCMWTLKRDISGLPLMILGNFMPIL</sequence>
<feature type="region of interest" description="Disordered" evidence="11">
    <location>
        <begin position="247"/>
        <end position="275"/>
    </location>
</feature>
<dbReference type="GO" id="GO:0000981">
    <property type="term" value="F:DNA-binding transcription factor activity, RNA polymerase II-specific"/>
    <property type="evidence" value="ECO:0007669"/>
    <property type="project" value="InterPro"/>
</dbReference>
<evidence type="ECO:0000259" key="13">
    <source>
        <dbReference type="PROSITE" id="PS50112"/>
    </source>
</evidence>
<evidence type="ECO:0000259" key="12">
    <source>
        <dbReference type="PROSITE" id="PS50048"/>
    </source>
</evidence>
<comment type="similarity">
    <text evidence="2">Belongs to the ERT1/acuK family.</text>
</comment>
<accession>A0AAN7VZ92</accession>
<dbReference type="InterPro" id="IPR056751">
    <property type="entry name" value="PAS_13"/>
</dbReference>
<dbReference type="SUPFAM" id="SSF55785">
    <property type="entry name" value="PYP-like sensor domain (PAS domain)"/>
    <property type="match status" value="1"/>
</dbReference>
<evidence type="ECO:0000256" key="2">
    <source>
        <dbReference type="ARBA" id="ARBA00010855"/>
    </source>
</evidence>
<dbReference type="GO" id="GO:0008270">
    <property type="term" value="F:zinc ion binding"/>
    <property type="evidence" value="ECO:0007669"/>
    <property type="project" value="InterPro"/>
</dbReference>
<dbReference type="PROSITE" id="PS50048">
    <property type="entry name" value="ZN2_CY6_FUNGAL_2"/>
    <property type="match status" value="1"/>
</dbReference>